<dbReference type="RefSeq" id="WP_350342701.1">
    <property type="nucleotide sequence ID" value="NZ_CP158367.1"/>
</dbReference>
<protein>
    <submittedName>
        <fullName evidence="1">Uncharacterized protein</fullName>
    </submittedName>
</protein>
<gene>
    <name evidence="1" type="ORF">PRVXT_001958</name>
</gene>
<sequence>MSIKEIQQKTVNVQHKVLQVPTQEYLQKVKEYPEPYSQEALQCFASDYLKSIEDNGIIGMVRYDKEDKNIIIDAAVRYPEDMS</sequence>
<accession>A0AAU7VIY9</accession>
<organism evidence="1">
    <name type="scientific">Proteinivorax tanatarense</name>
    <dbReference type="NCBI Taxonomy" id="1260629"/>
    <lineage>
        <taxon>Bacteria</taxon>
        <taxon>Bacillati</taxon>
        <taxon>Bacillota</taxon>
        <taxon>Clostridia</taxon>
        <taxon>Eubacteriales</taxon>
        <taxon>Proteinivoracaceae</taxon>
        <taxon>Proteinivorax</taxon>
    </lineage>
</organism>
<reference evidence="1" key="1">
    <citation type="journal article" date="2013" name="Extremophiles">
        <title>Proteinivorax tanatarense gen. nov., sp. nov., an anaerobic, haloalkaliphilic, proteolytic bacterium isolated from a decaying algal bloom, and proposal of Proteinivoraceae fam. nov.</title>
        <authorList>
            <person name="Kevbrin V."/>
            <person name="Boltyanskaya Y."/>
            <person name="Zhilina T."/>
            <person name="Kolganova T."/>
            <person name="Lavrentjeva E."/>
            <person name="Kuznetsov B."/>
        </authorList>
    </citation>
    <scope>NUCLEOTIDE SEQUENCE</scope>
    <source>
        <strain evidence="1">Z-910T</strain>
    </source>
</reference>
<dbReference type="EMBL" id="CP158367">
    <property type="protein sequence ID" value="XBX73940.1"/>
    <property type="molecule type" value="Genomic_DNA"/>
</dbReference>
<evidence type="ECO:0000313" key="1">
    <source>
        <dbReference type="EMBL" id="XBX73940.1"/>
    </source>
</evidence>
<reference evidence="1" key="2">
    <citation type="submission" date="2024-06" db="EMBL/GenBank/DDBJ databases">
        <authorList>
            <person name="Petrova K.O."/>
            <person name="Toshchakov S.V."/>
            <person name="Boltjanskaja Y.V."/>
            <person name="Kevbrin V."/>
        </authorList>
    </citation>
    <scope>NUCLEOTIDE SEQUENCE</scope>
    <source>
        <strain evidence="1">Z-910T</strain>
    </source>
</reference>
<proteinExistence type="predicted"/>
<dbReference type="AlphaFoldDB" id="A0AAU7VIY9"/>
<name>A0AAU7VIY9_9FIRM</name>